<name>A0A4Y8PUD6_9BACL</name>
<dbReference type="InterPro" id="IPR037208">
    <property type="entry name" value="Spo0E-like_sf"/>
</dbReference>
<dbReference type="RefSeq" id="WP_134756487.1">
    <property type="nucleotide sequence ID" value="NZ_MYFO02000001.1"/>
</dbReference>
<dbReference type="Gene3D" id="4.10.280.10">
    <property type="entry name" value="Helix-loop-helix DNA-binding domain"/>
    <property type="match status" value="1"/>
</dbReference>
<dbReference type="InterPro" id="IPR018540">
    <property type="entry name" value="Spo0E-like"/>
</dbReference>
<dbReference type="Pfam" id="PF09388">
    <property type="entry name" value="SpoOE-like"/>
    <property type="match status" value="1"/>
</dbReference>
<evidence type="ECO:0000313" key="1">
    <source>
        <dbReference type="EMBL" id="TFE84154.1"/>
    </source>
</evidence>
<evidence type="ECO:0000313" key="2">
    <source>
        <dbReference type="Proteomes" id="UP000298246"/>
    </source>
</evidence>
<protein>
    <recommendedName>
        <fullName evidence="3">Spo0E like sporulation regulatory protein</fullName>
    </recommendedName>
</protein>
<accession>A0A4Y8PUD6</accession>
<keyword evidence="2" id="KW-1185">Reference proteome</keyword>
<sequence>MAAQSKFDNEIDRLKKKLESVAAKHKYNFRHPQVLAVSQKLDGLIVQQMKNNAG</sequence>
<dbReference type="Proteomes" id="UP000298246">
    <property type="component" value="Unassembled WGS sequence"/>
</dbReference>
<dbReference type="GO" id="GO:0043937">
    <property type="term" value="P:regulation of sporulation"/>
    <property type="evidence" value="ECO:0007669"/>
    <property type="project" value="InterPro"/>
</dbReference>
<dbReference type="AlphaFoldDB" id="A0A4Y8PUD6"/>
<dbReference type="SUPFAM" id="SSF140500">
    <property type="entry name" value="BAS1536-like"/>
    <property type="match status" value="1"/>
</dbReference>
<dbReference type="GO" id="GO:0046983">
    <property type="term" value="F:protein dimerization activity"/>
    <property type="evidence" value="ECO:0007669"/>
    <property type="project" value="InterPro"/>
</dbReference>
<evidence type="ECO:0008006" key="3">
    <source>
        <dbReference type="Google" id="ProtNLM"/>
    </source>
</evidence>
<dbReference type="InterPro" id="IPR036638">
    <property type="entry name" value="HLH_DNA-bd_sf"/>
</dbReference>
<dbReference type="OrthoDB" id="2680326at2"/>
<reference evidence="1 2" key="1">
    <citation type="submission" date="2017-03" db="EMBL/GenBank/DDBJ databases">
        <title>Isolation of Levoglucosan Utilizing Bacteria.</title>
        <authorList>
            <person name="Arya A.S."/>
        </authorList>
    </citation>
    <scope>NUCLEOTIDE SEQUENCE [LARGE SCALE GENOMIC DNA]</scope>
    <source>
        <strain evidence="1 2">MEC069</strain>
    </source>
</reference>
<comment type="caution">
    <text evidence="1">The sequence shown here is derived from an EMBL/GenBank/DDBJ whole genome shotgun (WGS) entry which is preliminary data.</text>
</comment>
<organism evidence="1 2">
    <name type="scientific">Paenibacillus athensensis</name>
    <dbReference type="NCBI Taxonomy" id="1967502"/>
    <lineage>
        <taxon>Bacteria</taxon>
        <taxon>Bacillati</taxon>
        <taxon>Bacillota</taxon>
        <taxon>Bacilli</taxon>
        <taxon>Bacillales</taxon>
        <taxon>Paenibacillaceae</taxon>
        <taxon>Paenibacillus</taxon>
    </lineage>
</organism>
<proteinExistence type="predicted"/>
<gene>
    <name evidence="1" type="ORF">B5M42_21170</name>
</gene>
<dbReference type="EMBL" id="MYFO01000038">
    <property type="protein sequence ID" value="TFE84154.1"/>
    <property type="molecule type" value="Genomic_DNA"/>
</dbReference>